<dbReference type="InterPro" id="IPR013033">
    <property type="entry name" value="MinC"/>
</dbReference>
<organism evidence="9 10">
    <name type="scientific">Clostridium scatologenes</name>
    <dbReference type="NCBI Taxonomy" id="1548"/>
    <lineage>
        <taxon>Bacteria</taxon>
        <taxon>Bacillati</taxon>
        <taxon>Bacillota</taxon>
        <taxon>Clostridia</taxon>
        <taxon>Eubacteriales</taxon>
        <taxon>Clostridiaceae</taxon>
        <taxon>Clostridium</taxon>
    </lineage>
</organism>
<dbReference type="InterPro" id="IPR016098">
    <property type="entry name" value="CAP/MinC_C"/>
</dbReference>
<feature type="domain" description="Septum formation inhibitor MinC C-terminal" evidence="7">
    <location>
        <begin position="104"/>
        <end position="201"/>
    </location>
</feature>
<comment type="function">
    <text evidence="6">Cell division inhibitor that blocks the formation of polar Z ring septums. Rapidly oscillates between the poles of the cell to destabilize FtsZ filaments that have formed before they mature into polar Z rings. Prevents FtsZ polymerization.</text>
</comment>
<evidence type="ECO:0000256" key="4">
    <source>
        <dbReference type="ARBA" id="ARBA00023306"/>
    </source>
</evidence>
<keyword evidence="3 6" id="KW-0717">Septation</keyword>
<dbReference type="Proteomes" id="UP000033115">
    <property type="component" value="Chromosome"/>
</dbReference>
<dbReference type="EMBL" id="CP009933">
    <property type="protein sequence ID" value="AKA72090.1"/>
    <property type="molecule type" value="Genomic_DNA"/>
</dbReference>
<keyword evidence="2 6" id="KW-0132">Cell division</keyword>
<dbReference type="PANTHER" id="PTHR34108">
    <property type="entry name" value="SEPTUM SITE-DETERMINING PROTEIN MINC"/>
    <property type="match status" value="1"/>
</dbReference>
<dbReference type="GO" id="GO:0000902">
    <property type="term" value="P:cell morphogenesis"/>
    <property type="evidence" value="ECO:0007669"/>
    <property type="project" value="InterPro"/>
</dbReference>
<reference evidence="9 10" key="1">
    <citation type="journal article" date="2015" name="J. Biotechnol.">
        <title>Complete genome sequence of a malodorant-producing acetogen, Clostridium scatologenes ATCC 25775(T).</title>
        <authorList>
            <person name="Zhu Z."/>
            <person name="Guo T."/>
            <person name="Zheng H."/>
            <person name="Song T."/>
            <person name="Ouyang P."/>
            <person name="Xie J."/>
        </authorList>
    </citation>
    <scope>NUCLEOTIDE SEQUENCE [LARGE SCALE GENOMIC DNA]</scope>
    <source>
        <strain evidence="9 10">ATCC 25775</strain>
    </source>
</reference>
<comment type="subunit">
    <text evidence="5 6">Interacts with MinD and FtsZ.</text>
</comment>
<dbReference type="InterPro" id="IPR055219">
    <property type="entry name" value="MinC_N_1"/>
</dbReference>
<dbReference type="AlphaFoldDB" id="A0A0E3MBS6"/>
<evidence type="ECO:0000256" key="1">
    <source>
        <dbReference type="ARBA" id="ARBA00006291"/>
    </source>
</evidence>
<dbReference type="RefSeq" id="WP_029163330.1">
    <property type="nucleotide sequence ID" value="NZ_CP009933.1"/>
</dbReference>
<evidence type="ECO:0000259" key="8">
    <source>
        <dbReference type="Pfam" id="PF22642"/>
    </source>
</evidence>
<evidence type="ECO:0000256" key="6">
    <source>
        <dbReference type="HAMAP-Rule" id="MF_00267"/>
    </source>
</evidence>
<dbReference type="GO" id="GO:1901891">
    <property type="term" value="P:regulation of cell septum assembly"/>
    <property type="evidence" value="ECO:0007669"/>
    <property type="project" value="InterPro"/>
</dbReference>
<keyword evidence="4 6" id="KW-0131">Cell cycle</keyword>
<evidence type="ECO:0000259" key="7">
    <source>
        <dbReference type="Pfam" id="PF03775"/>
    </source>
</evidence>
<dbReference type="InterPro" id="IPR036145">
    <property type="entry name" value="MinC_C_sf"/>
</dbReference>
<sequence length="210" mass="23616">MVDSNLIIKGNRDGINVIINMNKFKDFDDMLENLTERLSKGKIFYKGCTLKITTELKYITEKDFRKLKDVLFEEFLIKDCIMEDKDEKSSKVFSGIYEGRTKFLRRTVRSGQIINYPGNVVIIGDVNAGSEIYADGNIIVLGALKGYAHAGFGGNSKAIVAAFYLQPEILQIANVMTRSPEDSDKPQYPEVARVKGGTIIVEPYLPNKFI</sequence>
<proteinExistence type="inferred from homology"/>
<dbReference type="SUPFAM" id="SSF63848">
    <property type="entry name" value="Cell-division inhibitor MinC, C-terminal domain"/>
    <property type="match status" value="1"/>
</dbReference>
<name>A0A0E3MBS6_CLOSL</name>
<dbReference type="Pfam" id="PF22642">
    <property type="entry name" value="MinC_N_1"/>
    <property type="match status" value="1"/>
</dbReference>
<comment type="similarity">
    <text evidence="1 6">Belongs to the MinC family.</text>
</comment>
<dbReference type="InterPro" id="IPR005526">
    <property type="entry name" value="Septum_form_inhib_MinC_C"/>
</dbReference>
<dbReference type="PANTHER" id="PTHR34108:SF1">
    <property type="entry name" value="SEPTUM SITE-DETERMINING PROTEIN MINC"/>
    <property type="match status" value="1"/>
</dbReference>
<evidence type="ECO:0000313" key="10">
    <source>
        <dbReference type="Proteomes" id="UP000033115"/>
    </source>
</evidence>
<evidence type="ECO:0000256" key="5">
    <source>
        <dbReference type="ARBA" id="ARBA00046874"/>
    </source>
</evidence>
<dbReference type="STRING" id="1548.CSCA_4965"/>
<dbReference type="HAMAP" id="MF_00267">
    <property type="entry name" value="MinC"/>
    <property type="match status" value="1"/>
</dbReference>
<protein>
    <recommendedName>
        <fullName evidence="6">Probable septum site-determining protein MinC</fullName>
    </recommendedName>
</protein>
<evidence type="ECO:0000313" key="9">
    <source>
        <dbReference type="EMBL" id="AKA72090.1"/>
    </source>
</evidence>
<dbReference type="HOGENOM" id="CLU_048711_2_0_9"/>
<accession>A0A0E3MBS6</accession>
<feature type="domain" description="Septum site-determining protein MinC N-terminal" evidence="8">
    <location>
        <begin position="7"/>
        <end position="79"/>
    </location>
</feature>
<dbReference type="Pfam" id="PF03775">
    <property type="entry name" value="MinC_C"/>
    <property type="match status" value="1"/>
</dbReference>
<dbReference type="KEGG" id="csq:CSCA_4965"/>
<evidence type="ECO:0000256" key="3">
    <source>
        <dbReference type="ARBA" id="ARBA00023210"/>
    </source>
</evidence>
<dbReference type="NCBIfam" id="NF001775">
    <property type="entry name" value="PRK00513.1-6"/>
    <property type="match status" value="1"/>
</dbReference>
<dbReference type="Gene3D" id="2.160.20.70">
    <property type="match status" value="1"/>
</dbReference>
<dbReference type="Gene3D" id="3.30.160.540">
    <property type="match status" value="1"/>
</dbReference>
<evidence type="ECO:0000256" key="2">
    <source>
        <dbReference type="ARBA" id="ARBA00022618"/>
    </source>
</evidence>
<dbReference type="GO" id="GO:0000917">
    <property type="term" value="P:division septum assembly"/>
    <property type="evidence" value="ECO:0007669"/>
    <property type="project" value="UniProtKB-KW"/>
</dbReference>
<dbReference type="NCBIfam" id="TIGR01222">
    <property type="entry name" value="minC"/>
    <property type="match status" value="1"/>
</dbReference>
<keyword evidence="10" id="KW-1185">Reference proteome</keyword>
<gene>
    <name evidence="6" type="primary">minC</name>
    <name evidence="9" type="ORF">CSCA_4965</name>
</gene>